<keyword evidence="8 9" id="KW-0460">Magnesium</keyword>
<dbReference type="GO" id="GO:0005829">
    <property type="term" value="C:cytosol"/>
    <property type="evidence" value="ECO:0007669"/>
    <property type="project" value="TreeGrafter"/>
</dbReference>
<dbReference type="GO" id="GO:0008776">
    <property type="term" value="F:acetate kinase activity"/>
    <property type="evidence" value="ECO:0007669"/>
    <property type="project" value="UniProtKB-UniRule"/>
</dbReference>
<dbReference type="KEGG" id="mon:G8E03_12295"/>
<keyword evidence="4 9" id="KW-0479">Metal-binding</keyword>
<dbReference type="EC" id="2.7.2.1" evidence="9"/>
<evidence type="ECO:0000256" key="3">
    <source>
        <dbReference type="ARBA" id="ARBA00022679"/>
    </source>
</evidence>
<feature type="binding site" evidence="9">
    <location>
        <position position="16"/>
    </location>
    <ligand>
        <name>ATP</name>
        <dbReference type="ChEBI" id="CHEBI:30616"/>
    </ligand>
</feature>
<keyword evidence="5 9" id="KW-0547">Nucleotide-binding</keyword>
<evidence type="ECO:0000313" key="12">
    <source>
        <dbReference type="Proteomes" id="UP000500791"/>
    </source>
</evidence>
<evidence type="ECO:0000256" key="5">
    <source>
        <dbReference type="ARBA" id="ARBA00022741"/>
    </source>
</evidence>
<protein>
    <recommendedName>
        <fullName evidence="9">Acetate kinase</fullName>
        <ecNumber evidence="9">2.7.2.1</ecNumber>
    </recommendedName>
    <alternativeName>
        <fullName evidence="9">Acetokinase</fullName>
    </alternativeName>
</protein>
<evidence type="ECO:0000256" key="2">
    <source>
        <dbReference type="ARBA" id="ARBA00022490"/>
    </source>
</evidence>
<dbReference type="UniPathway" id="UPA00340">
    <property type="reaction ID" value="UER00458"/>
</dbReference>
<dbReference type="PROSITE" id="PS01075">
    <property type="entry name" value="ACETATE_KINASE_1"/>
    <property type="match status" value="1"/>
</dbReference>
<dbReference type="SUPFAM" id="SSF53067">
    <property type="entry name" value="Actin-like ATPase domain"/>
    <property type="match status" value="2"/>
</dbReference>
<comment type="cofactor">
    <cofactor evidence="9">
        <name>Mg(2+)</name>
        <dbReference type="ChEBI" id="CHEBI:18420"/>
    </cofactor>
    <cofactor evidence="9">
        <name>Mn(2+)</name>
        <dbReference type="ChEBI" id="CHEBI:29035"/>
    </cofactor>
    <text evidence="9">Mg(2+). Can also accept Mn(2+).</text>
</comment>
<feature type="binding site" evidence="9">
    <location>
        <begin position="329"/>
        <end position="333"/>
    </location>
    <ligand>
        <name>ATP</name>
        <dbReference type="ChEBI" id="CHEBI:30616"/>
    </ligand>
</feature>
<keyword evidence="3 9" id="KW-0808">Transferase</keyword>
<sequence>MTGDILTLNAGSSSLKFAIFEAEQPDARPRISGKISGIGGAPVFSAKDAAGIALTSTQLARLSPASSHEELIALLLDWVERHLGGRSLTMVGHRVVHGGRHFSQPVRLDDNVLRQLDELVPLAPLHQPHNLAAIRAVAKWLPDLPQIACFDTGFHRTQDPLATLFALPRALSDEGVIRYGFHGLSYDYIASVLPDHIGAKAEGRVIVAHLGNGASMCAMQNRRSVATSMGFTALDGLMMGRRCGALDPGVVLYLLQSKGMDATQIEALLYQQSGLLGVSGISNDMRVLEDSDAQSARDAIDLYVYRAASTLAGLVPAIGGLDALVFTAGIGENSAHVRRAICDRLQWLGIGVDEAANDANEIRISSADCAIDVLVLPTDEEAVIAAACRTLMEP</sequence>
<evidence type="ECO:0000256" key="9">
    <source>
        <dbReference type="HAMAP-Rule" id="MF_00020"/>
    </source>
</evidence>
<feature type="binding site" evidence="9">
    <location>
        <position position="94"/>
    </location>
    <ligand>
        <name>substrate</name>
    </ligand>
</feature>
<feature type="active site" description="Proton donor/acceptor" evidence="9">
    <location>
        <position position="151"/>
    </location>
</feature>
<feature type="binding site" evidence="9">
    <location>
        <position position="9"/>
    </location>
    <ligand>
        <name>Mg(2+)</name>
        <dbReference type="ChEBI" id="CHEBI:18420"/>
    </ligand>
</feature>
<dbReference type="InterPro" id="IPR000890">
    <property type="entry name" value="Aliphatic_acid_kin_short-chain"/>
</dbReference>
<accession>A0A6G7VNV7</accession>
<dbReference type="Pfam" id="PF00871">
    <property type="entry name" value="Acetate_kinase"/>
    <property type="match status" value="1"/>
</dbReference>
<keyword evidence="12" id="KW-1185">Reference proteome</keyword>
<comment type="subunit">
    <text evidence="9">Homodimer.</text>
</comment>
<dbReference type="GO" id="GO:0005524">
    <property type="term" value="F:ATP binding"/>
    <property type="evidence" value="ECO:0007669"/>
    <property type="project" value="UniProtKB-KW"/>
</dbReference>
<keyword evidence="6 9" id="KW-0418">Kinase</keyword>
<dbReference type="Proteomes" id="UP000500791">
    <property type="component" value="Chromosome"/>
</dbReference>
<evidence type="ECO:0000256" key="4">
    <source>
        <dbReference type="ARBA" id="ARBA00022723"/>
    </source>
</evidence>
<feature type="binding site" evidence="9">
    <location>
        <begin position="284"/>
        <end position="286"/>
    </location>
    <ligand>
        <name>ATP</name>
        <dbReference type="ChEBI" id="CHEBI:30616"/>
    </ligand>
</feature>
<dbReference type="RefSeq" id="WP_166192333.1">
    <property type="nucleotide sequence ID" value="NZ_CP049811.1"/>
</dbReference>
<dbReference type="PIRSF" id="PIRSF000722">
    <property type="entry name" value="Acetate_prop_kin"/>
    <property type="match status" value="1"/>
</dbReference>
<gene>
    <name evidence="9" type="primary">ackA</name>
    <name evidence="11" type="ORF">G8E03_12295</name>
</gene>
<name>A0A6G7VNV7_9RHOB</name>
<dbReference type="Gene3D" id="3.30.420.40">
    <property type="match status" value="2"/>
</dbReference>
<comment type="similarity">
    <text evidence="1 9 10">Belongs to the acetokinase family.</text>
</comment>
<comment type="function">
    <text evidence="9">Catalyzes the formation of acetyl phosphate from acetate and ATP. Can also catalyze the reverse reaction.</text>
</comment>
<evidence type="ECO:0000256" key="7">
    <source>
        <dbReference type="ARBA" id="ARBA00022840"/>
    </source>
</evidence>
<evidence type="ECO:0000256" key="1">
    <source>
        <dbReference type="ARBA" id="ARBA00008748"/>
    </source>
</evidence>
<feature type="binding site" evidence="9">
    <location>
        <begin position="209"/>
        <end position="213"/>
    </location>
    <ligand>
        <name>ATP</name>
        <dbReference type="ChEBI" id="CHEBI:30616"/>
    </ligand>
</feature>
<dbReference type="HAMAP" id="MF_00020">
    <property type="entry name" value="Acetate_kinase"/>
    <property type="match status" value="1"/>
</dbReference>
<feature type="binding site" evidence="9">
    <location>
        <position position="380"/>
    </location>
    <ligand>
        <name>Mg(2+)</name>
        <dbReference type="ChEBI" id="CHEBI:18420"/>
    </ligand>
</feature>
<keyword evidence="7 9" id="KW-0067">ATP-binding</keyword>
<comment type="pathway">
    <text evidence="9">Metabolic intermediate biosynthesis; acetyl-CoA biosynthesis; acetyl-CoA from acetate: step 1/2.</text>
</comment>
<dbReference type="PANTHER" id="PTHR21060">
    <property type="entry name" value="ACETATE KINASE"/>
    <property type="match status" value="1"/>
</dbReference>
<dbReference type="EMBL" id="CP049811">
    <property type="protein sequence ID" value="QIK41477.1"/>
    <property type="molecule type" value="Genomic_DNA"/>
</dbReference>
<dbReference type="InterPro" id="IPR004372">
    <property type="entry name" value="Ac/propionate_kinase"/>
</dbReference>
<dbReference type="GO" id="GO:0006083">
    <property type="term" value="P:acetate metabolic process"/>
    <property type="evidence" value="ECO:0007669"/>
    <property type="project" value="TreeGrafter"/>
</dbReference>
<dbReference type="NCBIfam" id="TIGR00016">
    <property type="entry name" value="ackA"/>
    <property type="match status" value="1"/>
</dbReference>
<dbReference type="GO" id="GO:0000287">
    <property type="term" value="F:magnesium ion binding"/>
    <property type="evidence" value="ECO:0007669"/>
    <property type="project" value="UniProtKB-UniRule"/>
</dbReference>
<dbReference type="GO" id="GO:0006085">
    <property type="term" value="P:acetyl-CoA biosynthetic process"/>
    <property type="evidence" value="ECO:0007669"/>
    <property type="project" value="UniProtKB-UniRule"/>
</dbReference>
<organism evidence="11 12">
    <name type="scientific">Pontivivens nitratireducens</name>
    <dbReference type="NCBI Taxonomy" id="2758038"/>
    <lineage>
        <taxon>Bacteria</taxon>
        <taxon>Pseudomonadati</taxon>
        <taxon>Pseudomonadota</taxon>
        <taxon>Alphaproteobacteria</taxon>
        <taxon>Rhodobacterales</taxon>
        <taxon>Paracoccaceae</taxon>
        <taxon>Pontivivens</taxon>
    </lineage>
</organism>
<dbReference type="InterPro" id="IPR043129">
    <property type="entry name" value="ATPase_NBD"/>
</dbReference>
<dbReference type="PANTHER" id="PTHR21060:SF21">
    <property type="entry name" value="ACETATE KINASE"/>
    <property type="match status" value="1"/>
</dbReference>
<feature type="site" description="Transition state stabilizer" evidence="9">
    <location>
        <position position="242"/>
    </location>
</feature>
<dbReference type="AlphaFoldDB" id="A0A6G7VNV7"/>
<comment type="subcellular location">
    <subcellularLocation>
        <location evidence="9">Cytoplasm</location>
    </subcellularLocation>
</comment>
<reference evidence="11 12" key="1">
    <citation type="submission" date="2020-03" db="EMBL/GenBank/DDBJ databases">
        <title>Complete genome sequence of Monaibacterium sp. ALG8 with diverse plasmids.</title>
        <authorList>
            <person name="Sun C."/>
        </authorList>
    </citation>
    <scope>NUCLEOTIDE SEQUENCE [LARGE SCALE GENOMIC DNA]</scope>
    <source>
        <strain evidence="11 12">ALG8</strain>
    </source>
</reference>
<dbReference type="InterPro" id="IPR023865">
    <property type="entry name" value="Aliphatic_acid_kinase_CS"/>
</dbReference>
<evidence type="ECO:0000313" key="11">
    <source>
        <dbReference type="EMBL" id="QIK41477.1"/>
    </source>
</evidence>
<comment type="catalytic activity">
    <reaction evidence="9">
        <text>acetate + ATP = acetyl phosphate + ADP</text>
        <dbReference type="Rhea" id="RHEA:11352"/>
        <dbReference type="ChEBI" id="CHEBI:22191"/>
        <dbReference type="ChEBI" id="CHEBI:30089"/>
        <dbReference type="ChEBI" id="CHEBI:30616"/>
        <dbReference type="ChEBI" id="CHEBI:456216"/>
        <dbReference type="EC" id="2.7.2.1"/>
    </reaction>
</comment>
<keyword evidence="2 9" id="KW-0963">Cytoplasm</keyword>
<evidence type="ECO:0000256" key="10">
    <source>
        <dbReference type="RuleBase" id="RU003835"/>
    </source>
</evidence>
<evidence type="ECO:0000256" key="8">
    <source>
        <dbReference type="ARBA" id="ARBA00022842"/>
    </source>
</evidence>
<proteinExistence type="inferred from homology"/>
<feature type="site" description="Transition state stabilizer" evidence="9">
    <location>
        <position position="182"/>
    </location>
</feature>
<evidence type="ECO:0000256" key="6">
    <source>
        <dbReference type="ARBA" id="ARBA00022777"/>
    </source>
</evidence>
<dbReference type="PRINTS" id="PR00471">
    <property type="entry name" value="ACETATEKNASE"/>
</dbReference>